<feature type="compositionally biased region" description="Polar residues" evidence="1">
    <location>
        <begin position="25"/>
        <end position="63"/>
    </location>
</feature>
<comment type="caution">
    <text evidence="2">The sequence shown here is derived from an EMBL/GenBank/DDBJ whole genome shotgun (WGS) entry which is preliminary data.</text>
</comment>
<dbReference type="EMBL" id="WIXP02000004">
    <property type="protein sequence ID" value="KAF6212238.1"/>
    <property type="molecule type" value="Genomic_DNA"/>
</dbReference>
<keyword evidence="3" id="KW-1185">Reference proteome</keyword>
<accession>A0A8S9XVG0</accession>
<organism evidence="2 3">
    <name type="scientific">Apolygus lucorum</name>
    <name type="common">Small green plant bug</name>
    <name type="synonym">Lygocoris lucorum</name>
    <dbReference type="NCBI Taxonomy" id="248454"/>
    <lineage>
        <taxon>Eukaryota</taxon>
        <taxon>Metazoa</taxon>
        <taxon>Ecdysozoa</taxon>
        <taxon>Arthropoda</taxon>
        <taxon>Hexapoda</taxon>
        <taxon>Insecta</taxon>
        <taxon>Pterygota</taxon>
        <taxon>Neoptera</taxon>
        <taxon>Paraneoptera</taxon>
        <taxon>Hemiptera</taxon>
        <taxon>Heteroptera</taxon>
        <taxon>Panheteroptera</taxon>
        <taxon>Cimicomorpha</taxon>
        <taxon>Miridae</taxon>
        <taxon>Mirini</taxon>
        <taxon>Apolygus</taxon>
    </lineage>
</organism>
<reference evidence="2" key="1">
    <citation type="journal article" date="2021" name="Mol. Ecol. Resour.">
        <title>Apolygus lucorum genome provides insights into omnivorousness and mesophyll feeding.</title>
        <authorList>
            <person name="Liu Y."/>
            <person name="Liu H."/>
            <person name="Wang H."/>
            <person name="Huang T."/>
            <person name="Liu B."/>
            <person name="Yang B."/>
            <person name="Yin L."/>
            <person name="Li B."/>
            <person name="Zhang Y."/>
            <person name="Zhang S."/>
            <person name="Jiang F."/>
            <person name="Zhang X."/>
            <person name="Ren Y."/>
            <person name="Wang B."/>
            <person name="Wang S."/>
            <person name="Lu Y."/>
            <person name="Wu K."/>
            <person name="Fan W."/>
            <person name="Wang G."/>
        </authorList>
    </citation>
    <scope>NUCLEOTIDE SEQUENCE</scope>
    <source>
        <strain evidence="2">12Hb</strain>
    </source>
</reference>
<protein>
    <submittedName>
        <fullName evidence="2">Uncharacterized protein</fullName>
    </submittedName>
</protein>
<dbReference type="Proteomes" id="UP000466442">
    <property type="component" value="Unassembled WGS sequence"/>
</dbReference>
<evidence type="ECO:0000313" key="3">
    <source>
        <dbReference type="Proteomes" id="UP000466442"/>
    </source>
</evidence>
<sequence>MEELPSQNMMDVDHPNDNLPDPANQLATPDNPTPSTSNANADETSPSITITAHANTDGNTHNTPDVEAARGEVPQHRRQLRIPLISSESATDAQTTDKKRKGVNHVKEISKRRNQHDFIAKSVMCICALSTQLFFVIIAQEICESSEKF</sequence>
<evidence type="ECO:0000256" key="1">
    <source>
        <dbReference type="SAM" id="MobiDB-lite"/>
    </source>
</evidence>
<gene>
    <name evidence="2" type="ORF">GE061_012759</name>
</gene>
<proteinExistence type="predicted"/>
<feature type="region of interest" description="Disordered" evidence="1">
    <location>
        <begin position="83"/>
        <end position="102"/>
    </location>
</feature>
<name>A0A8S9XVG0_APOLU</name>
<feature type="region of interest" description="Disordered" evidence="1">
    <location>
        <begin position="1"/>
        <end position="78"/>
    </location>
</feature>
<dbReference type="AlphaFoldDB" id="A0A8S9XVG0"/>
<evidence type="ECO:0000313" key="2">
    <source>
        <dbReference type="EMBL" id="KAF6212238.1"/>
    </source>
</evidence>